<dbReference type="PANTHER" id="PTHR34406">
    <property type="entry name" value="PROTEIN YCEI"/>
    <property type="match status" value="1"/>
</dbReference>
<evidence type="ECO:0000313" key="3">
    <source>
        <dbReference type="Proteomes" id="UP000254808"/>
    </source>
</evidence>
<reference evidence="2 3" key="1">
    <citation type="submission" date="2018-03" db="EMBL/GenBank/DDBJ databases">
        <title>Phenotypic and genomic properties of Cyclonatronum proteinivorum gen. nov., sp. nov., a haloalkaliphilic bacteroidete from soda lakes possessing Na+-translocating rhodopsin.</title>
        <authorList>
            <person name="Toshchakov S.V."/>
            <person name="Korzhenkov A."/>
            <person name="Samarov N.I."/>
            <person name="Kublanov I.V."/>
            <person name="Muntyan M.S."/>
            <person name="Sorokin D.Y."/>
        </authorList>
    </citation>
    <scope>NUCLEOTIDE SEQUENCE [LARGE SCALE GENOMIC DNA]</scope>
    <source>
        <strain evidence="2 3">Omega</strain>
    </source>
</reference>
<dbReference type="EMBL" id="CP027806">
    <property type="protein sequence ID" value="AXJ00075.1"/>
    <property type="molecule type" value="Genomic_DNA"/>
</dbReference>
<name>A0A345UHX3_9BACT</name>
<keyword evidence="3" id="KW-1185">Reference proteome</keyword>
<dbReference type="SUPFAM" id="SSF101874">
    <property type="entry name" value="YceI-like"/>
    <property type="match status" value="1"/>
</dbReference>
<sequence length="211" mass="23632">MILPFNNSFALILNKGLVVLCGCLLFAFTITALPFSTILAQDQHQFVVTESDVVFSSRTQIERFDGITSAATGSFNTETGHFRFEVPVDSIRTGNNRRDAKMREDYLLSEDNPYIKFNGLVQNWQSASQTNGEYIAKGTFSIAGFEREVEIPGNILFQKTENSENTTVEISSTFDIKLSDYNITRPRFLLVRLNDVQEVSVSFVLSAQSGN</sequence>
<dbReference type="KEGG" id="cprv:CYPRO_0792"/>
<dbReference type="InterPro" id="IPR036761">
    <property type="entry name" value="TTHA0802/YceI-like_sf"/>
</dbReference>
<dbReference type="Proteomes" id="UP000254808">
    <property type="component" value="Chromosome"/>
</dbReference>
<protein>
    <submittedName>
        <fullName evidence="2">Polyisoprenoid-binding protein YceI</fullName>
    </submittedName>
</protein>
<evidence type="ECO:0000259" key="1">
    <source>
        <dbReference type="SMART" id="SM00867"/>
    </source>
</evidence>
<gene>
    <name evidence="2" type="ORF">CYPRO_0792</name>
</gene>
<proteinExistence type="predicted"/>
<organism evidence="2 3">
    <name type="scientific">Cyclonatronum proteinivorum</name>
    <dbReference type="NCBI Taxonomy" id="1457365"/>
    <lineage>
        <taxon>Bacteria</taxon>
        <taxon>Pseudomonadati</taxon>
        <taxon>Balneolota</taxon>
        <taxon>Balneolia</taxon>
        <taxon>Balneolales</taxon>
        <taxon>Cyclonatronaceae</taxon>
        <taxon>Cyclonatronum</taxon>
    </lineage>
</organism>
<dbReference type="Pfam" id="PF04264">
    <property type="entry name" value="YceI"/>
    <property type="match status" value="1"/>
</dbReference>
<accession>A0A345UHX3</accession>
<dbReference type="Gene3D" id="2.40.128.110">
    <property type="entry name" value="Lipid/polyisoprenoid-binding, YceI-like"/>
    <property type="match status" value="1"/>
</dbReference>
<feature type="domain" description="Lipid/polyisoprenoid-binding YceI-like" evidence="1">
    <location>
        <begin position="43"/>
        <end position="208"/>
    </location>
</feature>
<dbReference type="AlphaFoldDB" id="A0A345UHX3"/>
<dbReference type="InterPro" id="IPR007372">
    <property type="entry name" value="Lipid/polyisoprenoid-bd_YceI"/>
</dbReference>
<dbReference type="PANTHER" id="PTHR34406:SF1">
    <property type="entry name" value="PROTEIN YCEI"/>
    <property type="match status" value="1"/>
</dbReference>
<dbReference type="SMART" id="SM00867">
    <property type="entry name" value="YceI"/>
    <property type="match status" value="1"/>
</dbReference>
<evidence type="ECO:0000313" key="2">
    <source>
        <dbReference type="EMBL" id="AXJ00075.1"/>
    </source>
</evidence>